<feature type="transmembrane region" description="Helical" evidence="2">
    <location>
        <begin position="34"/>
        <end position="57"/>
    </location>
</feature>
<comment type="caution">
    <text evidence="3">The sequence shown here is derived from an EMBL/GenBank/DDBJ whole genome shotgun (WGS) entry which is preliminary data.</text>
</comment>
<evidence type="ECO:0000313" key="3">
    <source>
        <dbReference type="EMBL" id="GAU93677.1"/>
    </source>
</evidence>
<dbReference type="STRING" id="947166.A0A1D1V273"/>
<dbReference type="GO" id="GO:0000421">
    <property type="term" value="C:autophagosome membrane"/>
    <property type="evidence" value="ECO:0007669"/>
    <property type="project" value="TreeGrafter"/>
</dbReference>
<reference evidence="3 4" key="1">
    <citation type="journal article" date="2016" name="Nat. Commun.">
        <title>Extremotolerant tardigrade genome and improved radiotolerance of human cultured cells by tardigrade-unique protein.</title>
        <authorList>
            <person name="Hashimoto T."/>
            <person name="Horikawa D.D."/>
            <person name="Saito Y."/>
            <person name="Kuwahara H."/>
            <person name="Kozuka-Hata H."/>
            <person name="Shin-I T."/>
            <person name="Minakuchi Y."/>
            <person name="Ohishi K."/>
            <person name="Motoyama A."/>
            <person name="Aizu T."/>
            <person name="Enomoto A."/>
            <person name="Kondo K."/>
            <person name="Tanaka S."/>
            <person name="Hara Y."/>
            <person name="Koshikawa S."/>
            <person name="Sagara H."/>
            <person name="Miura T."/>
            <person name="Yokobori S."/>
            <person name="Miyagawa K."/>
            <person name="Suzuki Y."/>
            <person name="Kubo T."/>
            <person name="Oyama M."/>
            <person name="Kohara Y."/>
            <person name="Fujiyama A."/>
            <person name="Arakawa K."/>
            <person name="Katayama T."/>
            <person name="Toyoda A."/>
            <person name="Kunieda T."/>
        </authorList>
    </citation>
    <scope>NUCLEOTIDE SEQUENCE [LARGE SCALE GENOMIC DNA]</scope>
    <source>
        <strain evidence="3 4">YOKOZUNA-1</strain>
    </source>
</reference>
<evidence type="ECO:0000313" key="4">
    <source>
        <dbReference type="Proteomes" id="UP000186922"/>
    </source>
</evidence>
<accession>A0A1D1V273</accession>
<dbReference type="GO" id="GO:0061709">
    <property type="term" value="P:reticulophagy"/>
    <property type="evidence" value="ECO:0007669"/>
    <property type="project" value="TreeGrafter"/>
</dbReference>
<dbReference type="Proteomes" id="UP000186922">
    <property type="component" value="Unassembled WGS sequence"/>
</dbReference>
<keyword evidence="2" id="KW-0812">Transmembrane</keyword>
<dbReference type="AlphaFoldDB" id="A0A1D1V273"/>
<dbReference type="Gene3D" id="3.20.80.10">
    <property type="entry name" value="Regulatory factor, effector binding domain"/>
    <property type="match status" value="1"/>
</dbReference>
<keyword evidence="2" id="KW-0472">Membrane</keyword>
<sequence>MSDPYRFSTVLPSRLPYPWEGNQHRAGIMDLSGILAMAIMFVLVCIFGTIGGLLFYLGMFKEILVNVGKPPIRKARIFYKFARGDYKESGALFEELNKLAPGLRSLGVYYDDPEKTSPMGRRYIIGSILEENGVPGLEDRERLKEIEDALKAGGFKETELPEAENAVSADFPWRTGFSVYIAVNRVYGVLNNFVKEKRLDVGPYVELYDAKAEKIHFFAPLDKQDQFYVLECLEAANEDDEDFDDLSPESGNDEEAADDAETKAESAQEEQ</sequence>
<organism evidence="3 4">
    <name type="scientific">Ramazzottius varieornatus</name>
    <name type="common">Water bear</name>
    <name type="synonym">Tardigrade</name>
    <dbReference type="NCBI Taxonomy" id="947166"/>
    <lineage>
        <taxon>Eukaryota</taxon>
        <taxon>Metazoa</taxon>
        <taxon>Ecdysozoa</taxon>
        <taxon>Tardigrada</taxon>
        <taxon>Eutardigrada</taxon>
        <taxon>Parachela</taxon>
        <taxon>Hypsibioidea</taxon>
        <taxon>Ramazzottiidae</taxon>
        <taxon>Ramazzottius</taxon>
    </lineage>
</organism>
<dbReference type="GO" id="GO:0106300">
    <property type="term" value="P:protein-DNA covalent cross-linking repair"/>
    <property type="evidence" value="ECO:0007669"/>
    <property type="project" value="TreeGrafter"/>
</dbReference>
<dbReference type="EMBL" id="BDGG01000002">
    <property type="protein sequence ID" value="GAU93677.1"/>
    <property type="molecule type" value="Genomic_DNA"/>
</dbReference>
<keyword evidence="4" id="KW-1185">Reference proteome</keyword>
<dbReference type="PANTHER" id="PTHR15949:SF3">
    <property type="entry name" value="TESTIS-EXPRESSED PROTEIN 264"/>
    <property type="match status" value="1"/>
</dbReference>
<dbReference type="InterPro" id="IPR011256">
    <property type="entry name" value="Reg_factor_effector_dom_sf"/>
</dbReference>
<feature type="compositionally biased region" description="Basic and acidic residues" evidence="1">
    <location>
        <begin position="260"/>
        <end position="271"/>
    </location>
</feature>
<dbReference type="GO" id="GO:0005657">
    <property type="term" value="C:replication fork"/>
    <property type="evidence" value="ECO:0007669"/>
    <property type="project" value="TreeGrafter"/>
</dbReference>
<protein>
    <submittedName>
        <fullName evidence="3">Uncharacterized protein</fullName>
    </submittedName>
</protein>
<dbReference type="OrthoDB" id="2140079at2759"/>
<dbReference type="GO" id="GO:0005789">
    <property type="term" value="C:endoplasmic reticulum membrane"/>
    <property type="evidence" value="ECO:0007669"/>
    <property type="project" value="TreeGrafter"/>
</dbReference>
<evidence type="ECO:0000256" key="1">
    <source>
        <dbReference type="SAM" id="MobiDB-lite"/>
    </source>
</evidence>
<proteinExistence type="predicted"/>
<evidence type="ECO:0000256" key="2">
    <source>
        <dbReference type="SAM" id="Phobius"/>
    </source>
</evidence>
<gene>
    <name evidence="3" type="primary">RvY_05576-1</name>
    <name evidence="3" type="synonym">RvY_05576.1</name>
    <name evidence="3" type="ORF">RvY_05576</name>
</gene>
<name>A0A1D1V273_RAMVA</name>
<keyword evidence="2" id="KW-1133">Transmembrane helix</keyword>
<dbReference type="PANTHER" id="PTHR15949">
    <property type="entry name" value="TESTIS-EXPRESSED PROTEIN 264"/>
    <property type="match status" value="1"/>
</dbReference>
<feature type="region of interest" description="Disordered" evidence="1">
    <location>
        <begin position="239"/>
        <end position="271"/>
    </location>
</feature>
<feature type="compositionally biased region" description="Acidic residues" evidence="1">
    <location>
        <begin position="239"/>
        <end position="259"/>
    </location>
</feature>
<dbReference type="GO" id="GO:0005634">
    <property type="term" value="C:nucleus"/>
    <property type="evidence" value="ECO:0007669"/>
    <property type="project" value="TreeGrafter"/>
</dbReference>